<feature type="region of interest" description="Disordered" evidence="1">
    <location>
        <begin position="1157"/>
        <end position="1186"/>
    </location>
</feature>
<feature type="region of interest" description="Disordered" evidence="1">
    <location>
        <begin position="1623"/>
        <end position="1689"/>
    </location>
</feature>
<reference evidence="2 3" key="1">
    <citation type="journal article" date="2008" name="Nature">
        <title>The Phaeodactylum genome reveals the evolutionary history of diatom genomes.</title>
        <authorList>
            <person name="Bowler C."/>
            <person name="Allen A.E."/>
            <person name="Badger J.H."/>
            <person name="Grimwood J."/>
            <person name="Jabbari K."/>
            <person name="Kuo A."/>
            <person name="Maheswari U."/>
            <person name="Martens C."/>
            <person name="Maumus F."/>
            <person name="Otillar R.P."/>
            <person name="Rayko E."/>
            <person name="Salamov A."/>
            <person name="Vandepoele K."/>
            <person name="Beszteri B."/>
            <person name="Gruber A."/>
            <person name="Heijde M."/>
            <person name="Katinka M."/>
            <person name="Mock T."/>
            <person name="Valentin K."/>
            <person name="Verret F."/>
            <person name="Berges J.A."/>
            <person name="Brownlee C."/>
            <person name="Cadoret J.P."/>
            <person name="Chiovitti A."/>
            <person name="Choi C.J."/>
            <person name="Coesel S."/>
            <person name="De Martino A."/>
            <person name="Detter J.C."/>
            <person name="Durkin C."/>
            <person name="Falciatore A."/>
            <person name="Fournet J."/>
            <person name="Haruta M."/>
            <person name="Huysman M.J."/>
            <person name="Jenkins B.D."/>
            <person name="Jiroutova K."/>
            <person name="Jorgensen R.E."/>
            <person name="Joubert Y."/>
            <person name="Kaplan A."/>
            <person name="Kroger N."/>
            <person name="Kroth P.G."/>
            <person name="La Roche J."/>
            <person name="Lindquist E."/>
            <person name="Lommer M."/>
            <person name="Martin-Jezequel V."/>
            <person name="Lopez P.J."/>
            <person name="Lucas S."/>
            <person name="Mangogna M."/>
            <person name="McGinnis K."/>
            <person name="Medlin L.K."/>
            <person name="Montsant A."/>
            <person name="Oudot-Le Secq M.P."/>
            <person name="Napoli C."/>
            <person name="Obornik M."/>
            <person name="Parker M.S."/>
            <person name="Petit J.L."/>
            <person name="Porcel B.M."/>
            <person name="Poulsen N."/>
            <person name="Robison M."/>
            <person name="Rychlewski L."/>
            <person name="Rynearson T.A."/>
            <person name="Schmutz J."/>
            <person name="Shapiro H."/>
            <person name="Siaut M."/>
            <person name="Stanley M."/>
            <person name="Sussman M.R."/>
            <person name="Taylor A.R."/>
            <person name="Vardi A."/>
            <person name="von Dassow P."/>
            <person name="Vyverman W."/>
            <person name="Willis A."/>
            <person name="Wyrwicz L.S."/>
            <person name="Rokhsar D.S."/>
            <person name="Weissenbach J."/>
            <person name="Armbrust E.V."/>
            <person name="Green B.R."/>
            <person name="Van de Peer Y."/>
            <person name="Grigoriev I.V."/>
        </authorList>
    </citation>
    <scope>NUCLEOTIDE SEQUENCE [LARGE SCALE GENOMIC DNA]</scope>
    <source>
        <strain evidence="2 3">CCAP 1055/1</strain>
    </source>
</reference>
<feature type="region of interest" description="Disordered" evidence="1">
    <location>
        <begin position="361"/>
        <end position="404"/>
    </location>
</feature>
<feature type="region of interest" description="Disordered" evidence="1">
    <location>
        <begin position="290"/>
        <end position="322"/>
    </location>
</feature>
<evidence type="ECO:0000313" key="3">
    <source>
        <dbReference type="Proteomes" id="UP000000759"/>
    </source>
</evidence>
<dbReference type="PaxDb" id="2850-Phatr42689"/>
<feature type="region of interest" description="Disordered" evidence="1">
    <location>
        <begin position="965"/>
        <end position="987"/>
    </location>
</feature>
<feature type="compositionally biased region" description="Basic and acidic residues" evidence="1">
    <location>
        <begin position="530"/>
        <end position="543"/>
    </location>
</feature>
<feature type="compositionally biased region" description="Basic and acidic residues" evidence="1">
    <location>
        <begin position="1335"/>
        <end position="1354"/>
    </location>
</feature>
<reference evidence="3" key="2">
    <citation type="submission" date="2008-08" db="EMBL/GenBank/DDBJ databases">
        <authorList>
            <consortium name="Diatom Consortium"/>
            <person name="Grigoriev I."/>
            <person name="Grimwood J."/>
            <person name="Kuo A."/>
            <person name="Otillar R.P."/>
            <person name="Salamov A."/>
            <person name="Detter J.C."/>
            <person name="Lindquist E."/>
            <person name="Shapiro H."/>
            <person name="Lucas S."/>
            <person name="Glavina del Rio T."/>
            <person name="Pitluck S."/>
            <person name="Rokhsar D."/>
            <person name="Bowler C."/>
        </authorList>
    </citation>
    <scope>GENOME REANNOTATION</scope>
    <source>
        <strain evidence="3">CCAP 1055/1</strain>
    </source>
</reference>
<feature type="compositionally biased region" description="Basic and acidic residues" evidence="1">
    <location>
        <begin position="1392"/>
        <end position="1403"/>
    </location>
</feature>
<feature type="region of interest" description="Disordered" evidence="1">
    <location>
        <begin position="1077"/>
        <end position="1140"/>
    </location>
</feature>
<gene>
    <name evidence="2" type="ORF">PHATRDRAFT_42689</name>
</gene>
<feature type="compositionally biased region" description="Polar residues" evidence="1">
    <location>
        <begin position="1102"/>
        <end position="1117"/>
    </location>
</feature>
<feature type="compositionally biased region" description="Polar residues" evidence="1">
    <location>
        <begin position="1650"/>
        <end position="1665"/>
    </location>
</feature>
<feature type="compositionally biased region" description="Basic and acidic residues" evidence="1">
    <location>
        <begin position="361"/>
        <end position="387"/>
    </location>
</feature>
<name>B7FP70_PHATC</name>
<organism evidence="2 3">
    <name type="scientific">Phaeodactylum tricornutum (strain CCAP 1055/1)</name>
    <dbReference type="NCBI Taxonomy" id="556484"/>
    <lineage>
        <taxon>Eukaryota</taxon>
        <taxon>Sar</taxon>
        <taxon>Stramenopiles</taxon>
        <taxon>Ochrophyta</taxon>
        <taxon>Bacillariophyta</taxon>
        <taxon>Bacillariophyceae</taxon>
        <taxon>Bacillariophycidae</taxon>
        <taxon>Naviculales</taxon>
        <taxon>Phaeodactylaceae</taxon>
        <taxon>Phaeodactylum</taxon>
    </lineage>
</organism>
<dbReference type="OrthoDB" id="49402at2759"/>
<dbReference type="InParanoid" id="B7FP70"/>
<feature type="region of interest" description="Disordered" evidence="1">
    <location>
        <begin position="1442"/>
        <end position="1465"/>
    </location>
</feature>
<feature type="region of interest" description="Disordered" evidence="1">
    <location>
        <begin position="463"/>
        <end position="483"/>
    </location>
</feature>
<feature type="compositionally biased region" description="Polar residues" evidence="1">
    <location>
        <begin position="19"/>
        <end position="35"/>
    </location>
</feature>
<feature type="region of interest" description="Disordered" evidence="1">
    <location>
        <begin position="1"/>
        <end position="125"/>
    </location>
</feature>
<dbReference type="KEGG" id="pti:PHATRDRAFT_42689"/>
<dbReference type="GeneID" id="7196337"/>
<feature type="compositionally biased region" description="Basic and acidic residues" evidence="1">
    <location>
        <begin position="1635"/>
        <end position="1649"/>
    </location>
</feature>
<feature type="compositionally biased region" description="Basic and acidic residues" evidence="1">
    <location>
        <begin position="45"/>
        <end position="54"/>
    </location>
</feature>
<dbReference type="HOGENOM" id="CLU_240423_0_0_1"/>
<sequence length="1715" mass="189002">MRRALRHRDPVQGVGGGLRSTQTSYNRNSSNSVDHTSILEEEEPWDQRPARSVEESSTPRALLSNNLSTMRPGRDRDDLNDGELPSLTPTSQKTDTRATNEGGRFENGQYNTARHPSSPSKASVLLSKDTRNAWNQMDGDVAKRDEDDSNVGSGPRLEGPDRHQPTAGKGSDDIVDDTEIIERTDEDSEQDTTFCGQTLNAFGGICGNLQITNAVDQKRTRSVSPGKLLDHDSSTPKRRSRSLPRISQVSSEGDEEHTAIEVEFVEPAAILSPRRKNAYLTAMARQAKADFEKKKKKDQTRRFLDPEAPPSISYTQSGDGDEDIYASFNATEKRKFLKLINAGNSPVDASHQIFQDRAEREAFERGDGEEGEEKKSKDEERIEEKPRGRSVTPGRSASSSRMAFWNIKSPSKRAALANAAAIQARRSPPLAEAENSTGIVSPSTARVATEAVRTPNSITKRTAATPADLTALETDSSEDESIPFKKSGINYYDAVRRQNLEEDPRAGTYLSKENKASRLSSMRSKSVTPKPRDFIELKEDRKRSSSVPRSRSRSLGTDWAGGRIPPSTQSSRSVGPKPQGFDMSGQQFLATGGGQESTSAGGTFNRLDDREDQQMNSSEEDGLDERYAPYARSTTIPRSSSFNKKLSEDKNYSLAGNDGMDIDMYLNSTDVYSVAGNDNMSVYTTGTGGTGISQSSRIRRPGAAKNRLAIAKAAGRQNRKHGWYESMRAVASSTNKKWDPEKGWVDYEPPTAVSVGDKSNNKIHLDLSKSIRKSRGPEESLGVDLSTSVNAVAVPFPQDWEKDRMELLEVATSISATDDAYGTSAHQAYLTGNTSLDARSTSGLRGAAYKRPIESSNVRPQGRLGSTKVASGALGRDEKGWNSEKEWARTGQRDRSTPDVVDFDSPEPLSNIQQQKIYSRESVATAISPEKYAGNAGRQGRDADVPTVGYSREPRALLMMPTHLANPKNRDDQKEATGRFSENANRAALSNDAAERYMQLGKNGSVTALSQDPHTIIQTSVHIQSHRKHQYNSESEENDEESVPANTKYDSYTSQEDRALSTLTSIVREKVDEDDLNLFPHSKTPITSRSVVSSRSATSTAGKSQESPAGQNRSSRSAGPIDLDDVGYSSQSSEDEEVEMWDTNSNLHTNISRSMASKSEIVPAASRSMKRVPKLTGSKRDTSPIQGRRSLEYRSAQTPTGIVVPPISTSIEDLRRKQEQMDRSRSVGKTKINRPRQADGSVSPVAKGKPTEPYLTNELAQMYQPHRSTADEKFDTANPITPEAEWKSFLENNVRAESGNAEWLLESARRTTIARSSERHLPMSPGRDVLADDDYSNRENVRRATVERALERPSAELPKGNGIEDDEDSLHANVRQRSFERSVKRHFSATSERNEDDHEDDSLRENLERATIERNVAAPSERNRVERDDDSLFHLMEEKKARTYPSQLEESDLSPIPSEPNDQEESVVYGSEAYGPTEGDRRSFFQRLAECAAPVMPTSNGQIPTAHLNFMKSQSSVRAFCGRPDDVVDERGAKVKPVPDIKPDNHKKMIKKTANVVSEDFGAKTAYLEAIAMKTAVSNPKRSGSRSRSGRSTASSVVSSTQSQHSEKWKAFLERKKASGALGVSRLSSSSDVSKAADRYASEQVEQMKNRMSSRPQSTPRSFRSNLEADPKVPTKSYQRGNTGSSVGAANDLSSARLEAMMAALTSQKLEENEI</sequence>
<feature type="compositionally biased region" description="Polar residues" evidence="1">
    <location>
        <begin position="517"/>
        <end position="527"/>
    </location>
</feature>
<accession>B7FP70</accession>
<feature type="region of interest" description="Disordered" evidence="1">
    <location>
        <begin position="140"/>
        <end position="176"/>
    </location>
</feature>
<feature type="region of interest" description="Disordered" evidence="1">
    <location>
        <begin position="1316"/>
        <end position="1403"/>
    </location>
</feature>
<feature type="region of interest" description="Disordered" evidence="1">
    <location>
        <begin position="1577"/>
        <end position="1607"/>
    </location>
</feature>
<dbReference type="RefSeq" id="XP_002177165.1">
    <property type="nucleotide sequence ID" value="XM_002177129.1"/>
</dbReference>
<keyword evidence="3" id="KW-1185">Reference proteome</keyword>
<feature type="region of interest" description="Disordered" evidence="1">
    <location>
        <begin position="1201"/>
        <end position="1252"/>
    </location>
</feature>
<feature type="compositionally biased region" description="Polar residues" evidence="1">
    <location>
        <begin position="108"/>
        <end position="121"/>
    </location>
</feature>
<feature type="compositionally biased region" description="Low complexity" evidence="1">
    <location>
        <begin position="1088"/>
        <end position="1101"/>
    </location>
</feature>
<evidence type="ECO:0000256" key="1">
    <source>
        <dbReference type="SAM" id="MobiDB-lite"/>
    </source>
</evidence>
<feature type="compositionally biased region" description="Low complexity" evidence="1">
    <location>
        <begin position="1623"/>
        <end position="1634"/>
    </location>
</feature>
<feature type="compositionally biased region" description="Basic and acidic residues" evidence="1">
    <location>
        <begin position="875"/>
        <end position="897"/>
    </location>
</feature>
<feature type="compositionally biased region" description="Polar residues" evidence="1">
    <location>
        <begin position="1044"/>
        <end position="1054"/>
    </location>
</feature>
<feature type="compositionally biased region" description="Polar residues" evidence="1">
    <location>
        <begin position="55"/>
        <end position="69"/>
    </location>
</feature>
<feature type="compositionally biased region" description="Polar residues" evidence="1">
    <location>
        <begin position="87"/>
        <end position="99"/>
    </location>
</feature>
<dbReference type="EMBL" id="CM000605">
    <property type="protein sequence ID" value="EEC51628.1"/>
    <property type="molecule type" value="Genomic_DNA"/>
</dbReference>
<feature type="compositionally biased region" description="Polar residues" evidence="1">
    <location>
        <begin position="1676"/>
        <end position="1689"/>
    </location>
</feature>
<feature type="region of interest" description="Disordered" evidence="1">
    <location>
        <begin position="857"/>
        <end position="907"/>
    </location>
</feature>
<dbReference type="Proteomes" id="UP000000759">
    <property type="component" value="Chromosome 1"/>
</dbReference>
<protein>
    <submittedName>
        <fullName evidence="2">Uncharacterized protein</fullName>
    </submittedName>
</protein>
<feature type="compositionally biased region" description="Low complexity" evidence="1">
    <location>
        <begin position="1590"/>
        <end position="1604"/>
    </location>
</feature>
<feature type="region of interest" description="Disordered" evidence="1">
    <location>
        <begin position="217"/>
        <end position="254"/>
    </location>
</feature>
<feature type="compositionally biased region" description="Basic and acidic residues" evidence="1">
    <location>
        <begin position="968"/>
        <end position="977"/>
    </location>
</feature>
<feature type="compositionally biased region" description="Basic and acidic residues" evidence="1">
    <location>
        <begin position="1212"/>
        <end position="1225"/>
    </location>
</feature>
<feature type="region of interest" description="Disordered" evidence="1">
    <location>
        <begin position="1021"/>
        <end position="1058"/>
    </location>
</feature>
<proteinExistence type="predicted"/>
<feature type="region of interest" description="Disordered" evidence="1">
    <location>
        <begin position="503"/>
        <end position="622"/>
    </location>
</feature>
<evidence type="ECO:0000313" key="2">
    <source>
        <dbReference type="EMBL" id="EEC51628.1"/>
    </source>
</evidence>